<feature type="domain" description="Polymerase/histidinol phosphatase N-terminal" evidence="1">
    <location>
        <begin position="3"/>
        <end position="68"/>
    </location>
</feature>
<comment type="caution">
    <text evidence="2">The sequence shown here is derived from an EMBL/GenBank/DDBJ whole genome shotgun (WGS) entry which is preliminary data.</text>
</comment>
<dbReference type="EMBL" id="BAFE01000052">
    <property type="protein sequence ID" value="GAB48407.1"/>
    <property type="molecule type" value="Genomic_DNA"/>
</dbReference>
<dbReference type="STRING" id="1089455.MOPEL_073_00470"/>
<dbReference type="InterPro" id="IPR004013">
    <property type="entry name" value="PHP_dom"/>
</dbReference>
<evidence type="ECO:0000313" key="2">
    <source>
        <dbReference type="EMBL" id="GAB48407.1"/>
    </source>
</evidence>
<proteinExistence type="predicted"/>
<dbReference type="SUPFAM" id="SSF89550">
    <property type="entry name" value="PHP domain-like"/>
    <property type="match status" value="1"/>
</dbReference>
<dbReference type="eggNOG" id="COG0613">
    <property type="taxonomic scope" value="Bacteria"/>
</dbReference>
<protein>
    <recommendedName>
        <fullName evidence="1">Polymerase/histidinol phosphatase N-terminal domain-containing protein</fullName>
    </recommendedName>
</protein>
<evidence type="ECO:0000313" key="3">
    <source>
        <dbReference type="Proteomes" id="UP000004367"/>
    </source>
</evidence>
<sequence length="281" mass="29840">MIIDLHAHTLVSDGTDTPAQLVEQAEAAGLDVVALTDHDTAAGWREAIDAAERLRVGLLPGIEISCSWDGISVHLLAYLLDPADPDLAAELDAARESRDVRARRIVDLLSRDVPVTWDDVVAQVGEGATMGRPHIADALVARGVVPDRSAAFETYLHTGSPYYVTHYAPDPVDAVRLVRAAGGVPVMAHPFAAKRGRLVPDTVIEEMTRAGLFALEADHPDHDEAQRAKAHAVAADLGLHVTGSSDYHGTGKPQGLAACTTHPDVLDALLAEPTSRGIVRP</sequence>
<dbReference type="InterPro" id="IPR016195">
    <property type="entry name" value="Pol/histidinol_Pase-like"/>
</dbReference>
<evidence type="ECO:0000259" key="1">
    <source>
        <dbReference type="SMART" id="SM00481"/>
    </source>
</evidence>
<dbReference type="GO" id="GO:0035312">
    <property type="term" value="F:5'-3' DNA exonuclease activity"/>
    <property type="evidence" value="ECO:0007669"/>
    <property type="project" value="TreeGrafter"/>
</dbReference>
<dbReference type="CDD" id="cd07438">
    <property type="entry name" value="PHP_HisPPase_AMP"/>
    <property type="match status" value="1"/>
</dbReference>
<name>H5URP9_9MICO</name>
<dbReference type="RefSeq" id="WP_009482305.1">
    <property type="nucleotide sequence ID" value="NZ_BAFE01000052.1"/>
</dbReference>
<dbReference type="OrthoDB" id="9804333at2"/>
<dbReference type="Gene3D" id="3.20.20.140">
    <property type="entry name" value="Metal-dependent hydrolases"/>
    <property type="match status" value="1"/>
</dbReference>
<accession>H5URP9</accession>
<dbReference type="InterPro" id="IPR052018">
    <property type="entry name" value="PHP_domain"/>
</dbReference>
<gene>
    <name evidence="2" type="ORF">MOPEL_073_00470</name>
</gene>
<dbReference type="InterPro" id="IPR003141">
    <property type="entry name" value="Pol/His_phosphatase_N"/>
</dbReference>
<reference evidence="2 3" key="1">
    <citation type="submission" date="2012-02" db="EMBL/GenBank/DDBJ databases">
        <title>Whole genome shotgun sequence of Mobilicoccus pelagius NBRC 104925.</title>
        <authorList>
            <person name="Yoshida Y."/>
            <person name="Hosoyama A."/>
            <person name="Tsuchikane K."/>
            <person name="Katsumata H."/>
            <person name="Yamazaki S."/>
            <person name="Fujita N."/>
        </authorList>
    </citation>
    <scope>NUCLEOTIDE SEQUENCE [LARGE SCALE GENOMIC DNA]</scope>
    <source>
        <strain evidence="2 3">NBRC 104925</strain>
    </source>
</reference>
<dbReference type="PANTHER" id="PTHR42924:SF3">
    <property type="entry name" value="POLYMERASE_HISTIDINOL PHOSPHATASE N-TERMINAL DOMAIN-CONTAINING PROTEIN"/>
    <property type="match status" value="1"/>
</dbReference>
<dbReference type="GO" id="GO:0004534">
    <property type="term" value="F:5'-3' RNA exonuclease activity"/>
    <property type="evidence" value="ECO:0007669"/>
    <property type="project" value="TreeGrafter"/>
</dbReference>
<organism evidence="2 3">
    <name type="scientific">Mobilicoccus pelagius NBRC 104925</name>
    <dbReference type="NCBI Taxonomy" id="1089455"/>
    <lineage>
        <taxon>Bacteria</taxon>
        <taxon>Bacillati</taxon>
        <taxon>Actinomycetota</taxon>
        <taxon>Actinomycetes</taxon>
        <taxon>Micrococcales</taxon>
        <taxon>Dermatophilaceae</taxon>
        <taxon>Mobilicoccus</taxon>
    </lineage>
</organism>
<keyword evidence="3" id="KW-1185">Reference proteome</keyword>
<dbReference type="SMART" id="SM00481">
    <property type="entry name" value="POLIIIAc"/>
    <property type="match status" value="1"/>
</dbReference>
<dbReference type="Pfam" id="PF02811">
    <property type="entry name" value="PHP"/>
    <property type="match status" value="1"/>
</dbReference>
<dbReference type="Gene3D" id="1.10.150.650">
    <property type="match status" value="1"/>
</dbReference>
<dbReference type="AlphaFoldDB" id="H5URP9"/>
<dbReference type="PANTHER" id="PTHR42924">
    <property type="entry name" value="EXONUCLEASE"/>
    <property type="match status" value="1"/>
</dbReference>
<dbReference type="Proteomes" id="UP000004367">
    <property type="component" value="Unassembled WGS sequence"/>
</dbReference>